<evidence type="ECO:0000313" key="2">
    <source>
        <dbReference type="Proteomes" id="UP000244989"/>
    </source>
</evidence>
<dbReference type="Proteomes" id="UP000244989">
    <property type="component" value="Unassembled WGS sequence"/>
</dbReference>
<reference evidence="2" key="1">
    <citation type="submission" date="2018-04" db="EMBL/GenBank/DDBJ databases">
        <authorList>
            <person name="Liu S."/>
            <person name="Wang Z."/>
            <person name="Li J."/>
        </authorList>
    </citation>
    <scope>NUCLEOTIDE SEQUENCE [LARGE SCALE GENOMIC DNA]</scope>
    <source>
        <strain evidence="2">2189</strain>
    </source>
</reference>
<proteinExistence type="predicted"/>
<gene>
    <name evidence="1" type="ORF">DF222_08435</name>
</gene>
<organism evidence="1 2">
    <name type="scientific">Corynebacterium yudongzhengii</name>
    <dbReference type="NCBI Taxonomy" id="2080740"/>
    <lineage>
        <taxon>Bacteria</taxon>
        <taxon>Bacillati</taxon>
        <taxon>Actinomycetota</taxon>
        <taxon>Actinomycetes</taxon>
        <taxon>Mycobacteriales</taxon>
        <taxon>Corynebacteriaceae</taxon>
        <taxon>Corynebacterium</taxon>
    </lineage>
</organism>
<dbReference type="AlphaFoldDB" id="A0A2U1T5C1"/>
<sequence length="80" mass="8571">MGETINIGRPGVAQGVFNESVGSRVGKQSQMPGEVFRADILCGNVGSAAYMSRLCGWLNAIVGATVDRGDVNIVRQWFRV</sequence>
<comment type="caution">
    <text evidence="1">The sequence shown here is derived from an EMBL/GenBank/DDBJ whole genome shotgun (WGS) entry which is preliminary data.</text>
</comment>
<name>A0A2U1T5C1_9CORY</name>
<accession>A0A2U1T5C1</accession>
<protein>
    <submittedName>
        <fullName evidence="1">Uncharacterized protein</fullName>
    </submittedName>
</protein>
<keyword evidence="2" id="KW-1185">Reference proteome</keyword>
<dbReference type="EMBL" id="QEEZ01000016">
    <property type="protein sequence ID" value="PWC01200.1"/>
    <property type="molecule type" value="Genomic_DNA"/>
</dbReference>
<evidence type="ECO:0000313" key="1">
    <source>
        <dbReference type="EMBL" id="PWC01200.1"/>
    </source>
</evidence>